<dbReference type="InterPro" id="IPR003593">
    <property type="entry name" value="AAA+_ATPase"/>
</dbReference>
<proteinExistence type="inferred from homology"/>
<dbReference type="AlphaFoldDB" id="A0A5C7DP33"/>
<dbReference type="Proteomes" id="UP000321310">
    <property type="component" value="Unassembled WGS sequence"/>
</dbReference>
<dbReference type="CDD" id="cd19481">
    <property type="entry name" value="RecA-like_protease"/>
    <property type="match status" value="1"/>
</dbReference>
<evidence type="ECO:0000256" key="1">
    <source>
        <dbReference type="ARBA" id="ARBA00022741"/>
    </source>
</evidence>
<comment type="similarity">
    <text evidence="3">Belongs to the AAA ATPase family. Highly divergent.</text>
</comment>
<evidence type="ECO:0000259" key="5">
    <source>
        <dbReference type="SMART" id="SM00382"/>
    </source>
</evidence>
<dbReference type="Gene3D" id="3.40.50.300">
    <property type="entry name" value="P-loop containing nucleotide triphosphate hydrolases"/>
    <property type="match status" value="1"/>
</dbReference>
<protein>
    <recommendedName>
        <fullName evidence="4">Uncharacterized AAA domain-containing protein ycf46</fullName>
    </recommendedName>
</protein>
<reference evidence="6 7" key="1">
    <citation type="submission" date="2019-07" db="EMBL/GenBank/DDBJ databases">
        <title>Rapid identification of Enteric Bacteria from Whole Genome Sequences (WGS) using Average Nucleotide Identity (ANI).</title>
        <authorList>
            <person name="Lane C."/>
        </authorList>
    </citation>
    <scope>NUCLEOTIDE SEQUENCE [LARGE SCALE GENOMIC DNA]</scope>
    <source>
        <strain evidence="6 7">2016D-0250</strain>
    </source>
</reference>
<accession>A0A5C7DP33</accession>
<dbReference type="SMART" id="SM00382">
    <property type="entry name" value="AAA"/>
    <property type="match status" value="1"/>
</dbReference>
<evidence type="ECO:0000256" key="3">
    <source>
        <dbReference type="ARBA" id="ARBA00038088"/>
    </source>
</evidence>
<dbReference type="Pfam" id="PF00004">
    <property type="entry name" value="AAA"/>
    <property type="match status" value="1"/>
</dbReference>
<keyword evidence="2 6" id="KW-0067">ATP-binding</keyword>
<evidence type="ECO:0000313" key="6">
    <source>
        <dbReference type="EMBL" id="TXE84200.1"/>
    </source>
</evidence>
<dbReference type="EMBL" id="VOWB01000019">
    <property type="protein sequence ID" value="TXE84200.1"/>
    <property type="molecule type" value="Genomic_DNA"/>
</dbReference>
<keyword evidence="1" id="KW-0547">Nucleotide-binding</keyword>
<dbReference type="InterPro" id="IPR052381">
    <property type="entry name" value="AAA_domain_protein"/>
</dbReference>
<sequence>MKWRYQEERIKETKEKQGDEIGDFSSPKTLKNFCNYWFIFRDSFYLLNKDKLYSEIKKQILASFDEKNIIEFPTKKEIRKLLKENNQQNNIIVIANHEPYKKYENLFVIKKIKNNFGVLTSQDKEKNITEEELLEKELGLSVIKSPFTLKDIGGAKKLKEYTELLIEAEKEGYKAKGIFLVGIPGTGKTFFPKCFAGELNRKLILLNLSQIMESDEPIQKLNEIFEFLHQKNIDYPNEKYVILIDEIEKMIGNSSAKEKQMLGRLLTVLNDINTPACEYNFNAIFFATANDLNSILKNNPEFLRRGRWDELFFINLPTHESAEEMFKIYIKKYNLNFIFDFMELEGIFAEIEALYQKDNPIPDRFPYTPAEIENFCKRLDFCKKAKKDSFNVDDIEESIRLIIPLIKSAKEGIEKMAAQQELFIEI</sequence>
<dbReference type="SUPFAM" id="SSF52540">
    <property type="entry name" value="P-loop containing nucleoside triphosphate hydrolases"/>
    <property type="match status" value="1"/>
</dbReference>
<gene>
    <name evidence="6" type="ORF">FPD46_01340</name>
</gene>
<name>A0A5C7DP33_9BACT</name>
<dbReference type="GO" id="GO:0005524">
    <property type="term" value="F:ATP binding"/>
    <property type="evidence" value="ECO:0007669"/>
    <property type="project" value="UniProtKB-KW"/>
</dbReference>
<evidence type="ECO:0000256" key="4">
    <source>
        <dbReference type="ARBA" id="ARBA00040480"/>
    </source>
</evidence>
<dbReference type="PANTHER" id="PTHR42960">
    <property type="entry name" value="YCF46 PROTEIN"/>
    <property type="match status" value="1"/>
</dbReference>
<dbReference type="InterPro" id="IPR003959">
    <property type="entry name" value="ATPase_AAA_core"/>
</dbReference>
<dbReference type="GO" id="GO:0016887">
    <property type="term" value="F:ATP hydrolysis activity"/>
    <property type="evidence" value="ECO:0007669"/>
    <property type="project" value="InterPro"/>
</dbReference>
<organism evidence="6 7">
    <name type="scientific">Campylobacter peloridis</name>
    <dbReference type="NCBI Taxonomy" id="488546"/>
    <lineage>
        <taxon>Bacteria</taxon>
        <taxon>Pseudomonadati</taxon>
        <taxon>Campylobacterota</taxon>
        <taxon>Epsilonproteobacteria</taxon>
        <taxon>Campylobacterales</taxon>
        <taxon>Campylobacteraceae</taxon>
        <taxon>Campylobacter</taxon>
    </lineage>
</organism>
<evidence type="ECO:0000313" key="7">
    <source>
        <dbReference type="Proteomes" id="UP000321310"/>
    </source>
</evidence>
<evidence type="ECO:0000256" key="2">
    <source>
        <dbReference type="ARBA" id="ARBA00022840"/>
    </source>
</evidence>
<feature type="domain" description="AAA+ ATPase" evidence="5">
    <location>
        <begin position="174"/>
        <end position="318"/>
    </location>
</feature>
<dbReference type="PANTHER" id="PTHR42960:SF1">
    <property type="entry name" value="YCF46 PROTEIN"/>
    <property type="match status" value="1"/>
</dbReference>
<comment type="caution">
    <text evidence="6">The sequence shown here is derived from an EMBL/GenBank/DDBJ whole genome shotgun (WGS) entry which is preliminary data.</text>
</comment>
<dbReference type="InterPro" id="IPR027417">
    <property type="entry name" value="P-loop_NTPase"/>
</dbReference>